<sequence>MWTAVTLVIFVLYLLFLVYPIVTVLGRALFVDGKLSLDNFAGFFNNPYYSQTLANSFAVSGMATILALLVGSIMGYLFALFEFRGKTALQILIVIASMSPPFVGAYSWILLLGRNGAITNFMTSILGLPGVEIYGFGGIVLVFTLELFPLVFMYVSGALKNVDSSVLEAAASMGCTGAKRFFQILLPLMMPTVVGAALLVFMRAFADFGTPMLIGEGYRTFPVTIYQEFVSELGGNDGFAAALSIIAIVIALLVFLAQQIVANKFSFTMNSLHPIEPTPVHSWKKVLLYIFVYGVVCIAILPQCYLVYTSFLNTSGMIFVPGYSLKSYTQAFTRMGSAILNTLRIPLIGLAIVLIVGTTLSYVAIRHRNALTRLTDTLGMLPYIIPGTVLGIAFITAFNTGVGGTGFLAITGTVAIMAISFALRRLPYTVRSSEATLRQIPPTIEEAAESLGSSKLNTFLKITVPMMASGIVSGAILTWITMISELSTSVLLYTTRTRTVTVAIYTEVIRGNYGIAAALSTILMVFTVISLLLFMRVSHSKDITMS</sequence>
<gene>
    <name evidence="10" type="ORF">AUL39_06890</name>
</gene>
<feature type="transmembrane region" description="Helical" evidence="8">
    <location>
        <begin position="345"/>
        <end position="365"/>
    </location>
</feature>
<keyword evidence="11" id="KW-1185">Reference proteome</keyword>
<comment type="similarity">
    <text evidence="8">Belongs to the binding-protein-dependent transport system permease family.</text>
</comment>
<dbReference type="STRING" id="1299998.AUL39_06890"/>
<dbReference type="InterPro" id="IPR000515">
    <property type="entry name" value="MetI-like"/>
</dbReference>
<evidence type="ECO:0000313" key="10">
    <source>
        <dbReference type="EMBL" id="KUH58775.1"/>
    </source>
</evidence>
<comment type="subcellular location">
    <subcellularLocation>
        <location evidence="1">Cell inner membrane</location>
        <topology evidence="1">Multi-pass membrane protein</topology>
    </subcellularLocation>
    <subcellularLocation>
        <location evidence="8">Cell membrane</location>
        <topology evidence="8">Multi-pass membrane protein</topology>
    </subcellularLocation>
</comment>
<keyword evidence="2 8" id="KW-0813">Transport</keyword>
<feature type="transmembrane region" description="Helical" evidence="8">
    <location>
        <begin position="286"/>
        <end position="308"/>
    </location>
</feature>
<proteinExistence type="inferred from homology"/>
<feature type="transmembrane region" description="Helical" evidence="8">
    <location>
        <begin position="91"/>
        <end position="113"/>
    </location>
</feature>
<dbReference type="CDD" id="cd06261">
    <property type="entry name" value="TM_PBP2"/>
    <property type="match status" value="2"/>
</dbReference>
<feature type="transmembrane region" description="Helical" evidence="8">
    <location>
        <begin position="404"/>
        <end position="423"/>
    </location>
</feature>
<dbReference type="Proteomes" id="UP000054078">
    <property type="component" value="Unassembled WGS sequence"/>
</dbReference>
<evidence type="ECO:0000313" key="11">
    <source>
        <dbReference type="Proteomes" id="UP000054078"/>
    </source>
</evidence>
<feature type="domain" description="ABC transmembrane type-1" evidence="9">
    <location>
        <begin position="53"/>
        <end position="258"/>
    </location>
</feature>
<organism evidence="10 11">
    <name type="scientific">Tractidigestivibacter scatoligenes</name>
    <name type="common">Olsenella scatoligenes</name>
    <dbReference type="NCBI Taxonomy" id="1299998"/>
    <lineage>
        <taxon>Bacteria</taxon>
        <taxon>Bacillati</taxon>
        <taxon>Actinomycetota</taxon>
        <taxon>Coriobacteriia</taxon>
        <taxon>Coriobacteriales</taxon>
        <taxon>Atopobiaceae</taxon>
        <taxon>Tractidigestivibacter</taxon>
    </lineage>
</organism>
<keyword evidence="7 8" id="KW-0472">Membrane</keyword>
<evidence type="ECO:0000256" key="2">
    <source>
        <dbReference type="ARBA" id="ARBA00022448"/>
    </source>
</evidence>
<feature type="transmembrane region" description="Helical" evidence="8">
    <location>
        <begin position="471"/>
        <end position="493"/>
    </location>
</feature>
<dbReference type="InterPro" id="IPR035906">
    <property type="entry name" value="MetI-like_sf"/>
</dbReference>
<accession>A0A100YW52</accession>
<evidence type="ECO:0000256" key="4">
    <source>
        <dbReference type="ARBA" id="ARBA00022519"/>
    </source>
</evidence>
<evidence type="ECO:0000256" key="8">
    <source>
        <dbReference type="RuleBase" id="RU363032"/>
    </source>
</evidence>
<feature type="transmembrane region" description="Helical" evidence="8">
    <location>
        <begin position="133"/>
        <end position="155"/>
    </location>
</feature>
<dbReference type="Gene3D" id="1.10.3720.10">
    <property type="entry name" value="MetI-like"/>
    <property type="match status" value="2"/>
</dbReference>
<feature type="domain" description="ABC transmembrane type-1" evidence="9">
    <location>
        <begin position="339"/>
        <end position="534"/>
    </location>
</feature>
<dbReference type="OrthoDB" id="9804629at2"/>
<evidence type="ECO:0000256" key="7">
    <source>
        <dbReference type="ARBA" id="ARBA00023136"/>
    </source>
</evidence>
<dbReference type="Pfam" id="PF00528">
    <property type="entry name" value="BPD_transp_1"/>
    <property type="match status" value="2"/>
</dbReference>
<protein>
    <submittedName>
        <fullName evidence="10">Iron ABC transporter permease</fullName>
    </submittedName>
</protein>
<feature type="transmembrane region" description="Helical" evidence="8">
    <location>
        <begin position="513"/>
        <end position="535"/>
    </location>
</feature>
<keyword evidence="6 8" id="KW-1133">Transmembrane helix</keyword>
<keyword evidence="3" id="KW-1003">Cell membrane</keyword>
<feature type="transmembrane region" description="Helical" evidence="8">
    <location>
        <begin position="238"/>
        <end position="257"/>
    </location>
</feature>
<evidence type="ECO:0000259" key="9">
    <source>
        <dbReference type="PROSITE" id="PS50928"/>
    </source>
</evidence>
<evidence type="ECO:0000256" key="6">
    <source>
        <dbReference type="ARBA" id="ARBA00022989"/>
    </source>
</evidence>
<keyword evidence="5 8" id="KW-0812">Transmembrane</keyword>
<feature type="transmembrane region" description="Helical" evidence="8">
    <location>
        <begin position="377"/>
        <end position="398"/>
    </location>
</feature>
<evidence type="ECO:0000256" key="1">
    <source>
        <dbReference type="ARBA" id="ARBA00004429"/>
    </source>
</evidence>
<reference evidence="10 11" key="1">
    <citation type="submission" date="2015-12" db="EMBL/GenBank/DDBJ databases">
        <title>Draft Genome Sequence of Olsenella scatoligenes SK9K4T; a Producer of 3-Methylindole- (skatole) and 4-Methylphenol- (p-cresol) Isolated from Pig Feces.</title>
        <authorList>
            <person name="Li X."/>
            <person name="Borg B."/>
            <person name="Canibe N."/>
        </authorList>
    </citation>
    <scope>NUCLEOTIDE SEQUENCE [LARGE SCALE GENOMIC DNA]</scope>
    <source>
        <strain evidence="10 11">SK9K4</strain>
    </source>
</reference>
<dbReference type="SUPFAM" id="SSF161098">
    <property type="entry name" value="MetI-like"/>
    <property type="match status" value="2"/>
</dbReference>
<feature type="transmembrane region" description="Helical" evidence="8">
    <location>
        <begin position="7"/>
        <end position="30"/>
    </location>
</feature>
<keyword evidence="4" id="KW-0997">Cell inner membrane</keyword>
<comment type="caution">
    <text evidence="10">The sequence shown here is derived from an EMBL/GenBank/DDBJ whole genome shotgun (WGS) entry which is preliminary data.</text>
</comment>
<name>A0A100YW52_TRASO</name>
<dbReference type="EMBL" id="LOJF01000009">
    <property type="protein sequence ID" value="KUH58775.1"/>
    <property type="molecule type" value="Genomic_DNA"/>
</dbReference>
<dbReference type="PANTHER" id="PTHR43357">
    <property type="entry name" value="INNER MEMBRANE ABC TRANSPORTER PERMEASE PROTEIN YDCV"/>
    <property type="match status" value="1"/>
</dbReference>
<feature type="transmembrane region" description="Helical" evidence="8">
    <location>
        <begin position="181"/>
        <end position="202"/>
    </location>
</feature>
<feature type="transmembrane region" description="Helical" evidence="8">
    <location>
        <begin position="57"/>
        <end position="79"/>
    </location>
</feature>
<dbReference type="GO" id="GO:0055085">
    <property type="term" value="P:transmembrane transport"/>
    <property type="evidence" value="ECO:0007669"/>
    <property type="project" value="InterPro"/>
</dbReference>
<dbReference type="GO" id="GO:0005886">
    <property type="term" value="C:plasma membrane"/>
    <property type="evidence" value="ECO:0007669"/>
    <property type="project" value="UniProtKB-SubCell"/>
</dbReference>
<evidence type="ECO:0000256" key="3">
    <source>
        <dbReference type="ARBA" id="ARBA00022475"/>
    </source>
</evidence>
<evidence type="ECO:0000256" key="5">
    <source>
        <dbReference type="ARBA" id="ARBA00022692"/>
    </source>
</evidence>
<dbReference type="PROSITE" id="PS50928">
    <property type="entry name" value="ABC_TM1"/>
    <property type="match status" value="2"/>
</dbReference>
<dbReference type="PANTHER" id="PTHR43357:SF3">
    <property type="entry name" value="FE(3+)-TRANSPORT SYSTEM PERMEASE PROTEIN FBPB 2"/>
    <property type="match status" value="1"/>
</dbReference>
<dbReference type="AlphaFoldDB" id="A0A100YW52"/>